<dbReference type="Proteomes" id="UP000075950">
    <property type="component" value="Chromosome"/>
</dbReference>
<evidence type="ECO:0000256" key="5">
    <source>
        <dbReference type="ARBA" id="ARBA00022946"/>
    </source>
</evidence>
<dbReference type="InterPro" id="IPR036188">
    <property type="entry name" value="FAD/NAD-bd_sf"/>
</dbReference>
<keyword evidence="5" id="KW-0809">Transit peptide</keyword>
<reference evidence="9" key="1">
    <citation type="submission" date="2016-03" db="EMBL/GenBank/DDBJ databases">
        <authorList>
            <person name="Ploux O."/>
        </authorList>
    </citation>
    <scope>NUCLEOTIDE SEQUENCE [LARGE SCALE GENOMIC DNA]</scope>
    <source>
        <strain evidence="9">BS258</strain>
    </source>
</reference>
<dbReference type="AlphaFoldDB" id="A0A142NRX1"/>
<keyword evidence="3" id="KW-0874">Quinone</keyword>
<evidence type="ECO:0000259" key="7">
    <source>
        <dbReference type="Pfam" id="PF07992"/>
    </source>
</evidence>
<evidence type="ECO:0000313" key="9">
    <source>
        <dbReference type="Proteomes" id="UP000075950"/>
    </source>
</evidence>
<organism evidence="8 9">
    <name type="scientific">Brevibacterium linens</name>
    <dbReference type="NCBI Taxonomy" id="1703"/>
    <lineage>
        <taxon>Bacteria</taxon>
        <taxon>Bacillati</taxon>
        <taxon>Actinomycetota</taxon>
        <taxon>Actinomycetes</taxon>
        <taxon>Micrococcales</taxon>
        <taxon>Brevibacteriaceae</taxon>
        <taxon>Brevibacterium</taxon>
    </lineage>
</organism>
<protein>
    <submittedName>
        <fullName evidence="8">Pyridine nucleotide-disulfide oxidoreductase</fullName>
    </submittedName>
</protein>
<gene>
    <name evidence="8" type="ORF">A2T55_14185</name>
</gene>
<dbReference type="InterPro" id="IPR015904">
    <property type="entry name" value="Sulphide_quinone_reductase"/>
</dbReference>
<dbReference type="FunFam" id="3.50.50.60:FF:000034">
    <property type="entry name" value="sulfide:quinone oxidoreductase, mitochondrial"/>
    <property type="match status" value="1"/>
</dbReference>
<dbReference type="Gene3D" id="3.50.50.60">
    <property type="entry name" value="FAD/NAD(P)-binding domain"/>
    <property type="match status" value="2"/>
</dbReference>
<proteinExistence type="predicted"/>
<dbReference type="KEGG" id="bly:A2T55_14185"/>
<dbReference type="SUPFAM" id="SSF51905">
    <property type="entry name" value="FAD/NAD(P)-binding domain"/>
    <property type="match status" value="2"/>
</dbReference>
<evidence type="ECO:0000313" key="8">
    <source>
        <dbReference type="EMBL" id="AMT94751.1"/>
    </source>
</evidence>
<dbReference type="PANTHER" id="PTHR10632">
    <property type="entry name" value="SULFIDE:QUINONE OXIDOREDUCTASE"/>
    <property type="match status" value="1"/>
</dbReference>
<dbReference type="InterPro" id="IPR023753">
    <property type="entry name" value="FAD/NAD-binding_dom"/>
</dbReference>
<dbReference type="GO" id="GO:0070221">
    <property type="term" value="P:sulfide oxidation, using sulfide:quinone oxidoreductase"/>
    <property type="evidence" value="ECO:0007669"/>
    <property type="project" value="TreeGrafter"/>
</dbReference>
<keyword evidence="6" id="KW-0560">Oxidoreductase</keyword>
<keyword evidence="2" id="KW-0285">Flavoprotein</keyword>
<evidence type="ECO:0000256" key="2">
    <source>
        <dbReference type="ARBA" id="ARBA00022630"/>
    </source>
</evidence>
<name>A0A142NRX1_BRELN</name>
<accession>A0A142NRX1</accession>
<keyword evidence="4" id="KW-0274">FAD</keyword>
<sequence>MHHRIAIIGGGNAGLSVAARLRNAGQDDVAVIEPQTEHFYQPLWTLVGGGAADRSESVRPQAEVMPQGVAWIKDTVAQIHPDERSLTLASEAEVSYDYLVVSPGLQLDWDRIPGMADAIETANVSSNYRFDLAPKTWKLIKGLRQGTAVFTMPSGPIKCAGAPQKIAYLAADYWRQQGVLDAIRIVLVLPTPAMFGVPVFSKELDKAVERYGIEVRLSSEVTAIDSAAQTVTIMDNAHDTSDEVDYDLLHVVPPQSAPDWIKNSPVAKADDPNGYVDVDPNTLQHTRWPEIFSLGDAGSTPNSKTGAAIRKQAPVLVDNLLAAMERRPLMTRYEGYASCPITTSRSTMLLAEFDYSMQPAPSIPFIDTTHERRDMWYLKRYGLPAMYWNLILKGRA</sequence>
<dbReference type="GO" id="GO:0070224">
    <property type="term" value="F:sulfide:quinone oxidoreductase activity"/>
    <property type="evidence" value="ECO:0007669"/>
    <property type="project" value="TreeGrafter"/>
</dbReference>
<evidence type="ECO:0000256" key="4">
    <source>
        <dbReference type="ARBA" id="ARBA00022827"/>
    </source>
</evidence>
<dbReference type="EMBL" id="CP014869">
    <property type="protein sequence ID" value="AMT94751.1"/>
    <property type="molecule type" value="Genomic_DNA"/>
</dbReference>
<comment type="cofactor">
    <cofactor evidence="1">
        <name>FAD</name>
        <dbReference type="ChEBI" id="CHEBI:57692"/>
    </cofactor>
</comment>
<dbReference type="GO" id="GO:0071949">
    <property type="term" value="F:FAD binding"/>
    <property type="evidence" value="ECO:0007669"/>
    <property type="project" value="TreeGrafter"/>
</dbReference>
<dbReference type="GO" id="GO:0048038">
    <property type="term" value="F:quinone binding"/>
    <property type="evidence" value="ECO:0007669"/>
    <property type="project" value="UniProtKB-KW"/>
</dbReference>
<feature type="domain" description="FAD/NAD(P)-binding" evidence="7">
    <location>
        <begin position="4"/>
        <end position="300"/>
    </location>
</feature>
<dbReference type="PANTHER" id="PTHR10632:SF2">
    <property type="entry name" value="SULFIDE:QUINONE OXIDOREDUCTASE, MITOCHONDRIAL"/>
    <property type="match status" value="1"/>
</dbReference>
<evidence type="ECO:0000256" key="6">
    <source>
        <dbReference type="ARBA" id="ARBA00023002"/>
    </source>
</evidence>
<evidence type="ECO:0000256" key="3">
    <source>
        <dbReference type="ARBA" id="ARBA00022719"/>
    </source>
</evidence>
<dbReference type="Pfam" id="PF07992">
    <property type="entry name" value="Pyr_redox_2"/>
    <property type="match status" value="1"/>
</dbReference>
<evidence type="ECO:0000256" key="1">
    <source>
        <dbReference type="ARBA" id="ARBA00001974"/>
    </source>
</evidence>